<reference evidence="2 3" key="1">
    <citation type="submission" date="2023-11" db="EMBL/GenBank/DDBJ databases">
        <title>Dfirmibasis_genome.</title>
        <authorList>
            <person name="Edelbroek B."/>
            <person name="Kjellin J."/>
            <person name="Jerlstrom-Hultqvist J."/>
            <person name="Soderbom F."/>
        </authorList>
    </citation>
    <scope>NUCLEOTIDE SEQUENCE [LARGE SCALE GENOMIC DNA]</scope>
    <source>
        <strain evidence="2 3">TNS-C-14</strain>
    </source>
</reference>
<keyword evidence="3" id="KW-1185">Reference proteome</keyword>
<organism evidence="2 3">
    <name type="scientific">Dictyostelium firmibasis</name>
    <dbReference type="NCBI Taxonomy" id="79012"/>
    <lineage>
        <taxon>Eukaryota</taxon>
        <taxon>Amoebozoa</taxon>
        <taxon>Evosea</taxon>
        <taxon>Eumycetozoa</taxon>
        <taxon>Dictyostelia</taxon>
        <taxon>Dictyosteliales</taxon>
        <taxon>Dictyosteliaceae</taxon>
        <taxon>Dictyostelium</taxon>
    </lineage>
</organism>
<dbReference type="Gene3D" id="6.10.140.1230">
    <property type="match status" value="1"/>
</dbReference>
<evidence type="ECO:0000313" key="3">
    <source>
        <dbReference type="Proteomes" id="UP001344447"/>
    </source>
</evidence>
<dbReference type="EMBL" id="JAVFKY010000003">
    <property type="protein sequence ID" value="KAK5579518.1"/>
    <property type="molecule type" value="Genomic_DNA"/>
</dbReference>
<dbReference type="InterPro" id="IPR005024">
    <property type="entry name" value="Snf7_fam"/>
</dbReference>
<dbReference type="Pfam" id="PF03357">
    <property type="entry name" value="Snf7"/>
    <property type="match status" value="1"/>
</dbReference>
<evidence type="ECO:0000313" key="2">
    <source>
        <dbReference type="EMBL" id="KAK5579518.1"/>
    </source>
</evidence>
<name>A0AAN7U1D4_9MYCE</name>
<dbReference type="GO" id="GO:0007034">
    <property type="term" value="P:vacuolar transport"/>
    <property type="evidence" value="ECO:0007669"/>
    <property type="project" value="InterPro"/>
</dbReference>
<feature type="compositionally biased region" description="Polar residues" evidence="1">
    <location>
        <begin position="176"/>
        <end position="193"/>
    </location>
</feature>
<comment type="caution">
    <text evidence="2">The sequence shown here is derived from an EMBL/GenBank/DDBJ whole genome shotgun (WGS) entry which is preliminary data.</text>
</comment>
<gene>
    <name evidence="2" type="ORF">RB653_009202</name>
</gene>
<proteinExistence type="predicted"/>
<dbReference type="Proteomes" id="UP001344447">
    <property type="component" value="Unassembled WGS sequence"/>
</dbReference>
<dbReference type="PANTHER" id="PTHR10476">
    <property type="entry name" value="CHARGED MULTIVESICULAR BODY PROTEIN"/>
    <property type="match status" value="1"/>
</dbReference>
<accession>A0AAN7U1D4</accession>
<dbReference type="AlphaFoldDB" id="A0AAN7U1D4"/>
<evidence type="ECO:0000256" key="1">
    <source>
        <dbReference type="SAM" id="MobiDB-lite"/>
    </source>
</evidence>
<sequence length="207" mass="23720">MNIFGGGNKKTPEQELKDSKRELSKGQREMDRELNRLKIVEQEYIGKIKQLAKAGRNDEAKRMATDLVKLRGQMERMRATKTTLSAVSTKTTTIKANQTMANAMASATKAMSTMNKQSDLVQLQKTMTEYEKQTQRSEMTEEMMQDMFEDDEMDEEADDILSKVVDEVCLDNYQKMPTVSQKDLPYSSKTSTFKTEDEELNKLLQSL</sequence>
<feature type="compositionally biased region" description="Basic and acidic residues" evidence="1">
    <location>
        <begin position="10"/>
        <end position="33"/>
    </location>
</feature>
<feature type="region of interest" description="Disordered" evidence="1">
    <location>
        <begin position="1"/>
        <end position="33"/>
    </location>
</feature>
<feature type="region of interest" description="Disordered" evidence="1">
    <location>
        <begin position="176"/>
        <end position="195"/>
    </location>
</feature>
<protein>
    <submittedName>
        <fullName evidence="2">Uncharacterized protein</fullName>
    </submittedName>
</protein>